<dbReference type="Gene3D" id="1.10.510.10">
    <property type="entry name" value="Transferase(Phosphotransferase) domain 1"/>
    <property type="match status" value="1"/>
</dbReference>
<comment type="caution">
    <text evidence="11">The sequence shown here is derived from an EMBL/GenBank/DDBJ whole genome shotgun (WGS) entry which is preliminary data.</text>
</comment>
<keyword evidence="9" id="KW-1133">Transmembrane helix</keyword>
<dbReference type="Gene3D" id="3.30.200.20">
    <property type="entry name" value="Phosphorylase Kinase, domain 1"/>
    <property type="match status" value="1"/>
</dbReference>
<proteinExistence type="predicted"/>
<keyword evidence="3" id="KW-0808">Transferase</keyword>
<evidence type="ECO:0000256" key="1">
    <source>
        <dbReference type="ARBA" id="ARBA00012513"/>
    </source>
</evidence>
<keyword evidence="9" id="KW-0812">Transmembrane</keyword>
<dbReference type="CDD" id="cd14014">
    <property type="entry name" value="STKc_PknB_like"/>
    <property type="match status" value="1"/>
</dbReference>
<dbReference type="InterPro" id="IPR008271">
    <property type="entry name" value="Ser/Thr_kinase_AS"/>
</dbReference>
<dbReference type="GO" id="GO:0004674">
    <property type="term" value="F:protein serine/threonine kinase activity"/>
    <property type="evidence" value="ECO:0007669"/>
    <property type="project" value="UniProtKB-KW"/>
</dbReference>
<dbReference type="RefSeq" id="WP_229343750.1">
    <property type="nucleotide sequence ID" value="NZ_JAINUL010000001.1"/>
</dbReference>
<dbReference type="SMART" id="SM00220">
    <property type="entry name" value="S_TKc"/>
    <property type="match status" value="1"/>
</dbReference>
<name>A0ABS8EIK7_9ACTN</name>
<dbReference type="Proteomes" id="UP001520654">
    <property type="component" value="Unassembled WGS sequence"/>
</dbReference>
<feature type="domain" description="Protein kinase" evidence="10">
    <location>
        <begin position="13"/>
        <end position="270"/>
    </location>
</feature>
<evidence type="ECO:0000256" key="9">
    <source>
        <dbReference type="SAM" id="Phobius"/>
    </source>
</evidence>
<dbReference type="EC" id="2.7.11.1" evidence="1"/>
<feature type="transmembrane region" description="Helical" evidence="9">
    <location>
        <begin position="438"/>
        <end position="455"/>
    </location>
</feature>
<organism evidence="11 12">
    <name type="scientific">Streptomyces flavotricini</name>
    <dbReference type="NCBI Taxonomy" id="66888"/>
    <lineage>
        <taxon>Bacteria</taxon>
        <taxon>Bacillati</taxon>
        <taxon>Actinomycetota</taxon>
        <taxon>Actinomycetes</taxon>
        <taxon>Kitasatosporales</taxon>
        <taxon>Streptomycetaceae</taxon>
        <taxon>Streptomyces</taxon>
    </lineage>
</organism>
<keyword evidence="2 11" id="KW-0723">Serine/threonine-protein kinase</keyword>
<feature type="transmembrane region" description="Helical" evidence="9">
    <location>
        <begin position="409"/>
        <end position="426"/>
    </location>
</feature>
<evidence type="ECO:0000256" key="2">
    <source>
        <dbReference type="ARBA" id="ARBA00022527"/>
    </source>
</evidence>
<dbReference type="InterPro" id="IPR000719">
    <property type="entry name" value="Prot_kinase_dom"/>
</dbReference>
<feature type="compositionally biased region" description="Low complexity" evidence="8">
    <location>
        <begin position="350"/>
        <end position="370"/>
    </location>
</feature>
<evidence type="ECO:0000259" key="10">
    <source>
        <dbReference type="PROSITE" id="PS50011"/>
    </source>
</evidence>
<dbReference type="SUPFAM" id="SSF56112">
    <property type="entry name" value="Protein kinase-like (PK-like)"/>
    <property type="match status" value="1"/>
</dbReference>
<feature type="region of interest" description="Disordered" evidence="8">
    <location>
        <begin position="328"/>
        <end position="380"/>
    </location>
</feature>
<evidence type="ECO:0000256" key="3">
    <source>
        <dbReference type="ARBA" id="ARBA00022679"/>
    </source>
</evidence>
<dbReference type="InterPro" id="IPR011009">
    <property type="entry name" value="Kinase-like_dom_sf"/>
</dbReference>
<gene>
    <name evidence="11" type="ORF">K7B10_37165</name>
</gene>
<dbReference type="PROSITE" id="PS50011">
    <property type="entry name" value="PROTEIN_KINASE_DOM"/>
    <property type="match status" value="1"/>
</dbReference>
<evidence type="ECO:0000256" key="5">
    <source>
        <dbReference type="ARBA" id="ARBA00022777"/>
    </source>
</evidence>
<keyword evidence="5 11" id="KW-0418">Kinase</keyword>
<dbReference type="EMBL" id="JAINUL010000001">
    <property type="protein sequence ID" value="MCC0100312.1"/>
    <property type="molecule type" value="Genomic_DNA"/>
</dbReference>
<feature type="binding site" evidence="7">
    <location>
        <position position="42"/>
    </location>
    <ligand>
        <name>ATP</name>
        <dbReference type="ChEBI" id="CHEBI:30616"/>
    </ligand>
</feature>
<dbReference type="PANTHER" id="PTHR43289:SF6">
    <property type="entry name" value="SERINE_THREONINE-PROTEIN KINASE NEKL-3"/>
    <property type="match status" value="1"/>
</dbReference>
<feature type="region of interest" description="Disordered" evidence="8">
    <location>
        <begin position="271"/>
        <end position="299"/>
    </location>
</feature>
<dbReference type="PANTHER" id="PTHR43289">
    <property type="entry name" value="MITOGEN-ACTIVATED PROTEIN KINASE KINASE KINASE 20-RELATED"/>
    <property type="match status" value="1"/>
</dbReference>
<sequence length="501" mass="52424">MNATGGELIGGRYRLLELIGQGGMGRVWRGRDETLGREVAVKEVLLPQGVSDADRDQLVQRVLREARASARLNHPGIITVHDVVAHGGAPVIVMEYVTGVSLGTALTRNGPLQVPQAAGMALAMLKALRRAHEAGIVHRDLKPDNVLLMDDRVIITDFGIAHMADATTALTRTGTVMGTPAFMAPEQLLGRPPSPANDLWALGATLYTAVEGEAPFSGETFSALCIAVATQDPRPAVRAGALAPLLAALLTKEPAQRATAELAQAELERLAQGSRSGPEDGPVDAPAAPPASTPTMTAPAAGAPAFVPAPAPAPVPVPVPVPVPAPASAPPMAEPRTAGTPRPAVPAVPPTTAAAAPGPASPGRSSSSPSSPSPSSPSPSRARLIRFGGCFALLLLIGTLLPWNFMEHYLRAFNIPTLLVLILFSLGHALPRPRWRPARVLPVLVVADAVLWFFLQRLLALGVRLTDLGTAWNPGLIATNMLIFATGAWLLWWQVPGSRPE</sequence>
<dbReference type="PROSITE" id="PS00108">
    <property type="entry name" value="PROTEIN_KINASE_ST"/>
    <property type="match status" value="1"/>
</dbReference>
<evidence type="ECO:0000256" key="4">
    <source>
        <dbReference type="ARBA" id="ARBA00022741"/>
    </source>
</evidence>
<protein>
    <recommendedName>
        <fullName evidence="1">non-specific serine/threonine protein kinase</fullName>
        <ecNumber evidence="1">2.7.11.1</ecNumber>
    </recommendedName>
</protein>
<evidence type="ECO:0000313" key="11">
    <source>
        <dbReference type="EMBL" id="MCC0100312.1"/>
    </source>
</evidence>
<evidence type="ECO:0000313" key="12">
    <source>
        <dbReference type="Proteomes" id="UP001520654"/>
    </source>
</evidence>
<evidence type="ECO:0000256" key="7">
    <source>
        <dbReference type="PROSITE-ProRule" id="PRU10141"/>
    </source>
</evidence>
<keyword evidence="12" id="KW-1185">Reference proteome</keyword>
<keyword evidence="6 7" id="KW-0067">ATP-binding</keyword>
<keyword evidence="9" id="KW-0472">Membrane</keyword>
<evidence type="ECO:0000256" key="8">
    <source>
        <dbReference type="SAM" id="MobiDB-lite"/>
    </source>
</evidence>
<dbReference type="Pfam" id="PF00069">
    <property type="entry name" value="Pkinase"/>
    <property type="match status" value="1"/>
</dbReference>
<feature type="transmembrane region" description="Helical" evidence="9">
    <location>
        <begin position="475"/>
        <end position="493"/>
    </location>
</feature>
<dbReference type="PROSITE" id="PS00107">
    <property type="entry name" value="PROTEIN_KINASE_ATP"/>
    <property type="match status" value="1"/>
</dbReference>
<reference evidence="11 12" key="1">
    <citation type="submission" date="2021-08" db="EMBL/GenBank/DDBJ databases">
        <title>Genomic Architecture of Streptomyces flavotricini NGL1 and Streptomyces erythrochromogenes HMS4 With Differential Plant Beneficial attributes and laccase production capabilities.</title>
        <authorList>
            <person name="Salwan R."/>
            <person name="Kaur R."/>
            <person name="Sharma V."/>
        </authorList>
    </citation>
    <scope>NUCLEOTIDE SEQUENCE [LARGE SCALE GENOMIC DNA]</scope>
    <source>
        <strain evidence="11 12">NGL1</strain>
    </source>
</reference>
<evidence type="ECO:0000256" key="6">
    <source>
        <dbReference type="ARBA" id="ARBA00022840"/>
    </source>
</evidence>
<accession>A0ABS8EIK7</accession>
<keyword evidence="4 7" id="KW-0547">Nucleotide-binding</keyword>
<feature type="transmembrane region" description="Helical" evidence="9">
    <location>
        <begin position="384"/>
        <end position="403"/>
    </location>
</feature>
<dbReference type="InterPro" id="IPR017441">
    <property type="entry name" value="Protein_kinase_ATP_BS"/>
</dbReference>